<evidence type="ECO:0000256" key="3">
    <source>
        <dbReference type="SAM" id="MobiDB-lite"/>
    </source>
</evidence>
<reference evidence="6" key="1">
    <citation type="submission" date="2024-07" db="EMBL/GenBank/DDBJ databases">
        <title>Two chromosome-level genome assemblies of Korean endemic species Abeliophyllum distichum and Forsythia ovata (Oleaceae).</title>
        <authorList>
            <person name="Jang H."/>
        </authorList>
    </citation>
    <scope>NUCLEOTIDE SEQUENCE [LARGE SCALE GENOMIC DNA]</scope>
</reference>
<comment type="similarity">
    <text evidence="1">Belongs to the remorin family.</text>
</comment>
<evidence type="ECO:0000259" key="4">
    <source>
        <dbReference type="Pfam" id="PF03763"/>
    </source>
</evidence>
<feature type="domain" description="Remorin C-terminal" evidence="4">
    <location>
        <begin position="80"/>
        <end position="182"/>
    </location>
</feature>
<dbReference type="AlphaFoldDB" id="A0ABD1QW63"/>
<gene>
    <name evidence="5" type="ORF">Fot_48183</name>
</gene>
<protein>
    <submittedName>
        <fullName evidence="5">Remorin-like</fullName>
    </submittedName>
</protein>
<evidence type="ECO:0000313" key="5">
    <source>
        <dbReference type="EMBL" id="KAL2479169.1"/>
    </source>
</evidence>
<dbReference type="Pfam" id="PF03763">
    <property type="entry name" value="Remorin_C"/>
    <property type="match status" value="1"/>
</dbReference>
<name>A0ABD1QW63_9LAMI</name>
<comment type="caution">
    <text evidence="5">The sequence shown here is derived from an EMBL/GenBank/DDBJ whole genome shotgun (WGS) entry which is preliminary data.</text>
</comment>
<keyword evidence="2" id="KW-0175">Coiled coil</keyword>
<evidence type="ECO:0000313" key="6">
    <source>
        <dbReference type="Proteomes" id="UP001604277"/>
    </source>
</evidence>
<evidence type="ECO:0000256" key="1">
    <source>
        <dbReference type="ARBA" id="ARBA00005711"/>
    </source>
</evidence>
<feature type="coiled-coil region" evidence="2">
    <location>
        <begin position="107"/>
        <end position="136"/>
    </location>
</feature>
<evidence type="ECO:0000256" key="2">
    <source>
        <dbReference type="SAM" id="Coils"/>
    </source>
</evidence>
<sequence>MNHHFYLDDGEFATAIAASALAIHSLEEASTKEEPIRPPQQGSIRRSPGQDTRTTSFTRPPPPIVENPRRKGTSRGRRIAETKSDAWERFQLAKFHKRYQKMHANILAWENEKKLRAKQEMERKKQEVELRKSRNLKHYQNKISRIDHISNGAKAQLEEKRKYEESLIKEKARRMKSIGKAPISWCCF</sequence>
<feature type="region of interest" description="Disordered" evidence="3">
    <location>
        <begin position="28"/>
        <end position="82"/>
    </location>
</feature>
<dbReference type="PANTHER" id="PTHR31471:SF5">
    <property type="entry name" value="GB|AAD39278.1"/>
    <property type="match status" value="1"/>
</dbReference>
<accession>A0ABD1QW63</accession>
<dbReference type="Proteomes" id="UP001604277">
    <property type="component" value="Unassembled WGS sequence"/>
</dbReference>
<proteinExistence type="inferred from homology"/>
<dbReference type="PANTHER" id="PTHR31471">
    <property type="entry name" value="OS02G0116800 PROTEIN"/>
    <property type="match status" value="1"/>
</dbReference>
<keyword evidence="6" id="KW-1185">Reference proteome</keyword>
<dbReference type="EMBL" id="JBFOLJ010000014">
    <property type="protein sequence ID" value="KAL2479169.1"/>
    <property type="molecule type" value="Genomic_DNA"/>
</dbReference>
<organism evidence="5 6">
    <name type="scientific">Forsythia ovata</name>
    <dbReference type="NCBI Taxonomy" id="205694"/>
    <lineage>
        <taxon>Eukaryota</taxon>
        <taxon>Viridiplantae</taxon>
        <taxon>Streptophyta</taxon>
        <taxon>Embryophyta</taxon>
        <taxon>Tracheophyta</taxon>
        <taxon>Spermatophyta</taxon>
        <taxon>Magnoliopsida</taxon>
        <taxon>eudicotyledons</taxon>
        <taxon>Gunneridae</taxon>
        <taxon>Pentapetalae</taxon>
        <taxon>asterids</taxon>
        <taxon>lamiids</taxon>
        <taxon>Lamiales</taxon>
        <taxon>Oleaceae</taxon>
        <taxon>Forsythieae</taxon>
        <taxon>Forsythia</taxon>
    </lineage>
</organism>
<dbReference type="InterPro" id="IPR005516">
    <property type="entry name" value="Remorin_C"/>
</dbReference>